<feature type="transmembrane region" description="Helical" evidence="1">
    <location>
        <begin position="44"/>
        <end position="63"/>
    </location>
</feature>
<feature type="transmembrane region" description="Helical" evidence="1">
    <location>
        <begin position="158"/>
        <end position="184"/>
    </location>
</feature>
<dbReference type="Proteomes" id="UP000727993">
    <property type="component" value="Unassembled WGS sequence"/>
</dbReference>
<name>A0A936NAS2_9ACTN</name>
<feature type="transmembrane region" description="Helical" evidence="1">
    <location>
        <begin position="70"/>
        <end position="91"/>
    </location>
</feature>
<dbReference type="PANTHER" id="PTHR40078:SF1">
    <property type="entry name" value="INTEGRAL MEMBRANE PROTEIN"/>
    <property type="match status" value="1"/>
</dbReference>
<dbReference type="PANTHER" id="PTHR40078">
    <property type="entry name" value="INTEGRAL MEMBRANE PROTEIN-RELATED"/>
    <property type="match status" value="1"/>
</dbReference>
<reference evidence="2 3" key="1">
    <citation type="submission" date="2020-10" db="EMBL/GenBank/DDBJ databases">
        <title>Connecting structure to function with the recovery of over 1000 high-quality activated sludge metagenome-assembled genomes encoding full-length rRNA genes using long-read sequencing.</title>
        <authorList>
            <person name="Singleton C.M."/>
            <person name="Petriglieri F."/>
            <person name="Kristensen J.M."/>
            <person name="Kirkegaard R.H."/>
            <person name="Michaelsen T.Y."/>
            <person name="Andersen M.H."/>
            <person name="Karst S.M."/>
            <person name="Dueholm M.S."/>
            <person name="Nielsen P.H."/>
            <person name="Albertsen M."/>
        </authorList>
    </citation>
    <scope>NUCLEOTIDE SEQUENCE [LARGE SCALE GENOMIC DNA]</scope>
    <source>
        <strain evidence="2">Lyne_18-Q3-R50-59_MAXAC.006</strain>
    </source>
</reference>
<comment type="caution">
    <text evidence="2">The sequence shown here is derived from an EMBL/GenBank/DDBJ whole genome shotgun (WGS) entry which is preliminary data.</text>
</comment>
<keyword evidence="1" id="KW-0812">Transmembrane</keyword>
<evidence type="ECO:0000313" key="3">
    <source>
        <dbReference type="Proteomes" id="UP000727993"/>
    </source>
</evidence>
<keyword evidence="1" id="KW-1133">Transmembrane helix</keyword>
<organism evidence="2 3">
    <name type="scientific">Candidatus Neomicrothrix subdominans</name>
    <dbReference type="NCBI Taxonomy" id="2954438"/>
    <lineage>
        <taxon>Bacteria</taxon>
        <taxon>Bacillati</taxon>
        <taxon>Actinomycetota</taxon>
        <taxon>Acidimicrobiia</taxon>
        <taxon>Acidimicrobiales</taxon>
        <taxon>Microthrixaceae</taxon>
        <taxon>Candidatus Neomicrothrix</taxon>
    </lineage>
</organism>
<sequence length="212" mass="21596">MTERLVRCVFGLFLFAAGITMLIRAELGAAPWDVFHTGVSELTGIGVGTIIVVVGVGLLLLWIPLRVRPGLGTILNAVLIGVFVDLLMPIVPKFETLLPRVVMMLGGVVVIAIGSGFYIGAGLGPGPRDGLMTGLAELTIAGRPISVRLARTVVEVSALAVGVALGGAIGVGTAVFAIGVGPLVQVFLPPLTMPKPGVDSTPPPAPAVLDGP</sequence>
<dbReference type="AlphaFoldDB" id="A0A936NAS2"/>
<feature type="transmembrane region" description="Helical" evidence="1">
    <location>
        <begin position="97"/>
        <end position="119"/>
    </location>
</feature>
<gene>
    <name evidence="2" type="ORF">IPN02_02100</name>
</gene>
<keyword evidence="1" id="KW-0472">Membrane</keyword>
<dbReference type="InterPro" id="IPR038750">
    <property type="entry name" value="YczE/YyaS-like"/>
</dbReference>
<dbReference type="EMBL" id="JADJZA010000001">
    <property type="protein sequence ID" value="MBK9295671.1"/>
    <property type="molecule type" value="Genomic_DNA"/>
</dbReference>
<evidence type="ECO:0008006" key="4">
    <source>
        <dbReference type="Google" id="ProtNLM"/>
    </source>
</evidence>
<dbReference type="Pfam" id="PF19700">
    <property type="entry name" value="DUF6198"/>
    <property type="match status" value="1"/>
</dbReference>
<accession>A0A936NAS2</accession>
<protein>
    <recommendedName>
        <fullName evidence="4">Membrane protein YczE</fullName>
    </recommendedName>
</protein>
<proteinExistence type="predicted"/>
<evidence type="ECO:0000313" key="2">
    <source>
        <dbReference type="EMBL" id="MBK9295671.1"/>
    </source>
</evidence>
<evidence type="ECO:0000256" key="1">
    <source>
        <dbReference type="SAM" id="Phobius"/>
    </source>
</evidence>